<keyword evidence="3" id="KW-1185">Reference proteome</keyword>
<dbReference type="OrthoDB" id="3740850at2759"/>
<protein>
    <submittedName>
        <fullName evidence="2">Uncharacterized protein</fullName>
    </submittedName>
</protein>
<comment type="caution">
    <text evidence="2">The sequence shown here is derived from an EMBL/GenBank/DDBJ whole genome shotgun (WGS) entry which is preliminary data.</text>
</comment>
<proteinExistence type="predicted"/>
<keyword evidence="1" id="KW-0732">Signal</keyword>
<sequence length="79" mass="8900">DDWDANDNKALVMLILAVHPDLTMSVTSCDTAPDAWAHLAGRFDRDTGNMSIALFRSLTNLRYNDGDGLQLHLDEFHQR</sequence>
<dbReference type="Pfam" id="PF14223">
    <property type="entry name" value="Retrotran_gag_2"/>
    <property type="match status" value="1"/>
</dbReference>
<feature type="non-terminal residue" evidence="2">
    <location>
        <position position="1"/>
    </location>
</feature>
<evidence type="ECO:0000256" key="1">
    <source>
        <dbReference type="SAM" id="SignalP"/>
    </source>
</evidence>
<feature type="chain" id="PRO_5040398656" evidence="1">
    <location>
        <begin position="26"/>
        <end position="79"/>
    </location>
</feature>
<dbReference type="Proteomes" id="UP000799777">
    <property type="component" value="Unassembled WGS sequence"/>
</dbReference>
<reference evidence="2" key="1">
    <citation type="journal article" date="2020" name="Stud. Mycol.">
        <title>101 Dothideomycetes genomes: a test case for predicting lifestyles and emergence of pathogens.</title>
        <authorList>
            <person name="Haridas S."/>
            <person name="Albert R."/>
            <person name="Binder M."/>
            <person name="Bloem J."/>
            <person name="Labutti K."/>
            <person name="Salamov A."/>
            <person name="Andreopoulos B."/>
            <person name="Baker S."/>
            <person name="Barry K."/>
            <person name="Bills G."/>
            <person name="Bluhm B."/>
            <person name="Cannon C."/>
            <person name="Castanera R."/>
            <person name="Culley D."/>
            <person name="Daum C."/>
            <person name="Ezra D."/>
            <person name="Gonzalez J."/>
            <person name="Henrissat B."/>
            <person name="Kuo A."/>
            <person name="Liang C."/>
            <person name="Lipzen A."/>
            <person name="Lutzoni F."/>
            <person name="Magnuson J."/>
            <person name="Mondo S."/>
            <person name="Nolan M."/>
            <person name="Ohm R."/>
            <person name="Pangilinan J."/>
            <person name="Park H.-J."/>
            <person name="Ramirez L."/>
            <person name="Alfaro M."/>
            <person name="Sun H."/>
            <person name="Tritt A."/>
            <person name="Yoshinaga Y."/>
            <person name="Zwiers L.-H."/>
            <person name="Turgeon B."/>
            <person name="Goodwin S."/>
            <person name="Spatafora J."/>
            <person name="Crous P."/>
            <person name="Grigoriev I."/>
        </authorList>
    </citation>
    <scope>NUCLEOTIDE SEQUENCE</scope>
    <source>
        <strain evidence="2">CBS 110217</strain>
    </source>
</reference>
<evidence type="ECO:0000313" key="2">
    <source>
        <dbReference type="EMBL" id="KAF2028143.1"/>
    </source>
</evidence>
<feature type="signal peptide" evidence="1">
    <location>
        <begin position="1"/>
        <end position="25"/>
    </location>
</feature>
<name>A0A9P4LJY1_9PLEO</name>
<evidence type="ECO:0000313" key="3">
    <source>
        <dbReference type="Proteomes" id="UP000799777"/>
    </source>
</evidence>
<dbReference type="AlphaFoldDB" id="A0A9P4LJY1"/>
<organism evidence="2 3">
    <name type="scientific">Setomelanomma holmii</name>
    <dbReference type="NCBI Taxonomy" id="210430"/>
    <lineage>
        <taxon>Eukaryota</taxon>
        <taxon>Fungi</taxon>
        <taxon>Dikarya</taxon>
        <taxon>Ascomycota</taxon>
        <taxon>Pezizomycotina</taxon>
        <taxon>Dothideomycetes</taxon>
        <taxon>Pleosporomycetidae</taxon>
        <taxon>Pleosporales</taxon>
        <taxon>Pleosporineae</taxon>
        <taxon>Phaeosphaeriaceae</taxon>
        <taxon>Setomelanomma</taxon>
    </lineage>
</organism>
<accession>A0A9P4LJY1</accession>
<gene>
    <name evidence="2" type="ORF">EK21DRAFT_70392</name>
</gene>
<dbReference type="EMBL" id="ML978217">
    <property type="protein sequence ID" value="KAF2028143.1"/>
    <property type="molecule type" value="Genomic_DNA"/>
</dbReference>